<protein>
    <recommendedName>
        <fullName evidence="2">GGDEF domain-containing protein</fullName>
    </recommendedName>
</protein>
<dbReference type="NCBIfam" id="TIGR00254">
    <property type="entry name" value="GGDEF"/>
    <property type="match status" value="1"/>
</dbReference>
<sequence length="305" mass="34421">MRMKMFKFGYLLNNIMPARKPRPAERRRRTDGSGRRKTARPPSPQQVISQFDKVGRRMRDLMRQFHTLRKSLGIRNVSAANIVRLKKSWKGQPTKLRKLNQLLRIRLRYSAALKESTWSRRILKLRLVRDPKFVQIGNLAAFTHEVFKIVRKCGNTGKPCAMSIVDIDKFKRVNDSFGHGVGDVVINELATQLKNFATAHGGTAARVGGEEFRVFVAMSGPQLSTELEKLQQSFSRVLSNPKTFGVDPIKTWSGWTTPTFSAGISVRKSGSKKQKLDTVVGALATKSDAALYKAKETRNSVKVHK</sequence>
<dbReference type="PROSITE" id="PS50887">
    <property type="entry name" value="GGDEF"/>
    <property type="match status" value="1"/>
</dbReference>
<dbReference type="Gene3D" id="3.30.70.270">
    <property type="match status" value="1"/>
</dbReference>
<feature type="region of interest" description="Disordered" evidence="1">
    <location>
        <begin position="17"/>
        <end position="46"/>
    </location>
</feature>
<dbReference type="CDD" id="cd01949">
    <property type="entry name" value="GGDEF"/>
    <property type="match status" value="1"/>
</dbReference>
<dbReference type="InterPro" id="IPR050469">
    <property type="entry name" value="Diguanylate_Cyclase"/>
</dbReference>
<organism evidence="3 4">
    <name type="scientific">Candidatus Iainarchaeum sp</name>
    <dbReference type="NCBI Taxonomy" id="3101447"/>
    <lineage>
        <taxon>Archaea</taxon>
        <taxon>Candidatus Iainarchaeota</taxon>
        <taxon>Candidatus Iainarchaeia</taxon>
        <taxon>Candidatus Iainarchaeales</taxon>
        <taxon>Candidatus Iainarchaeaceae</taxon>
        <taxon>Candidatus Iainarchaeum</taxon>
    </lineage>
</organism>
<dbReference type="InterPro" id="IPR043128">
    <property type="entry name" value="Rev_trsase/Diguanyl_cyclase"/>
</dbReference>
<dbReference type="PANTHER" id="PTHR45138:SF9">
    <property type="entry name" value="DIGUANYLATE CYCLASE DGCM-RELATED"/>
    <property type="match status" value="1"/>
</dbReference>
<evidence type="ECO:0000313" key="4">
    <source>
        <dbReference type="Proteomes" id="UP000226592"/>
    </source>
</evidence>
<feature type="compositionally biased region" description="Basic and acidic residues" evidence="1">
    <location>
        <begin position="22"/>
        <end position="34"/>
    </location>
</feature>
<dbReference type="EMBL" id="NZBU01000012">
    <property type="protein sequence ID" value="MAG22356.1"/>
    <property type="molecule type" value="Genomic_DNA"/>
</dbReference>
<dbReference type="SMART" id="SM00267">
    <property type="entry name" value="GGDEF"/>
    <property type="match status" value="1"/>
</dbReference>
<dbReference type="Pfam" id="PF00990">
    <property type="entry name" value="GGDEF"/>
    <property type="match status" value="1"/>
</dbReference>
<evidence type="ECO:0000313" key="3">
    <source>
        <dbReference type="EMBL" id="MAG22356.1"/>
    </source>
</evidence>
<dbReference type="Proteomes" id="UP000226592">
    <property type="component" value="Unassembled WGS sequence"/>
</dbReference>
<feature type="domain" description="GGDEF" evidence="2">
    <location>
        <begin position="158"/>
        <end position="305"/>
    </location>
</feature>
<dbReference type="GO" id="GO:0052621">
    <property type="term" value="F:diguanylate cyclase activity"/>
    <property type="evidence" value="ECO:0007669"/>
    <property type="project" value="TreeGrafter"/>
</dbReference>
<accession>A0A2D6M1T1</accession>
<dbReference type="PANTHER" id="PTHR45138">
    <property type="entry name" value="REGULATORY COMPONENTS OF SENSORY TRANSDUCTION SYSTEM"/>
    <property type="match status" value="1"/>
</dbReference>
<dbReference type="InterPro" id="IPR029787">
    <property type="entry name" value="Nucleotide_cyclase"/>
</dbReference>
<name>A0A2D6M1T1_9ARCH</name>
<evidence type="ECO:0000259" key="2">
    <source>
        <dbReference type="PROSITE" id="PS50887"/>
    </source>
</evidence>
<gene>
    <name evidence="3" type="ORF">CL943_03585</name>
</gene>
<dbReference type="GO" id="GO:0043709">
    <property type="term" value="P:cell adhesion involved in single-species biofilm formation"/>
    <property type="evidence" value="ECO:0007669"/>
    <property type="project" value="TreeGrafter"/>
</dbReference>
<proteinExistence type="predicted"/>
<dbReference type="InterPro" id="IPR000160">
    <property type="entry name" value="GGDEF_dom"/>
</dbReference>
<reference evidence="4" key="1">
    <citation type="submission" date="2017-09" db="EMBL/GenBank/DDBJ databases">
        <title>The Reconstruction of 2,631 Draft Metagenome-Assembled Genomes from the Global Oceans.</title>
        <authorList>
            <person name="Tully B.J."/>
            <person name="Graham E.D."/>
            <person name="Heidelberg J.F."/>
        </authorList>
    </citation>
    <scope>NUCLEOTIDE SEQUENCE [LARGE SCALE GENOMIC DNA]</scope>
</reference>
<comment type="caution">
    <text evidence="3">The sequence shown here is derived from an EMBL/GenBank/DDBJ whole genome shotgun (WGS) entry which is preliminary data.</text>
</comment>
<evidence type="ECO:0000256" key="1">
    <source>
        <dbReference type="SAM" id="MobiDB-lite"/>
    </source>
</evidence>
<dbReference type="GO" id="GO:0005886">
    <property type="term" value="C:plasma membrane"/>
    <property type="evidence" value="ECO:0007669"/>
    <property type="project" value="TreeGrafter"/>
</dbReference>
<dbReference type="AlphaFoldDB" id="A0A2D6M1T1"/>
<dbReference type="SUPFAM" id="SSF55073">
    <property type="entry name" value="Nucleotide cyclase"/>
    <property type="match status" value="1"/>
</dbReference>